<dbReference type="InterPro" id="IPR041698">
    <property type="entry name" value="Methyltransf_25"/>
</dbReference>
<evidence type="ECO:0000313" key="2">
    <source>
        <dbReference type="EMBL" id="MBP2000314.1"/>
    </source>
</evidence>
<dbReference type="Gene3D" id="3.40.50.150">
    <property type="entry name" value="Vaccinia Virus protein VP39"/>
    <property type="match status" value="1"/>
</dbReference>
<feature type="domain" description="Methyltransferase" evidence="1">
    <location>
        <begin position="56"/>
        <end position="156"/>
    </location>
</feature>
<organism evidence="2 3">
    <name type="scientific">Paenibacillus shirakamiensis</name>
    <dbReference type="NCBI Taxonomy" id="1265935"/>
    <lineage>
        <taxon>Bacteria</taxon>
        <taxon>Bacillati</taxon>
        <taxon>Bacillota</taxon>
        <taxon>Bacilli</taxon>
        <taxon>Bacillales</taxon>
        <taxon>Paenibacillaceae</taxon>
        <taxon>Paenibacillus</taxon>
    </lineage>
</organism>
<dbReference type="RefSeq" id="WP_209860231.1">
    <property type="nucleotide sequence ID" value="NZ_JAGGLD010000001.1"/>
</dbReference>
<dbReference type="EMBL" id="JAGGLD010000001">
    <property type="protein sequence ID" value="MBP2000314.1"/>
    <property type="molecule type" value="Genomic_DNA"/>
</dbReference>
<dbReference type="InterPro" id="IPR050723">
    <property type="entry name" value="CFA/CMAS"/>
</dbReference>
<dbReference type="CDD" id="cd02440">
    <property type="entry name" value="AdoMet_MTases"/>
    <property type="match status" value="1"/>
</dbReference>
<dbReference type="PANTHER" id="PTHR43667:SF2">
    <property type="entry name" value="FATTY ACID C-METHYL TRANSFERASE"/>
    <property type="match status" value="1"/>
</dbReference>
<keyword evidence="3" id="KW-1185">Reference proteome</keyword>
<evidence type="ECO:0000313" key="3">
    <source>
        <dbReference type="Proteomes" id="UP001519288"/>
    </source>
</evidence>
<dbReference type="Pfam" id="PF13649">
    <property type="entry name" value="Methyltransf_25"/>
    <property type="match status" value="1"/>
</dbReference>
<dbReference type="SUPFAM" id="SSF53335">
    <property type="entry name" value="S-adenosyl-L-methionine-dependent methyltransferases"/>
    <property type="match status" value="1"/>
</dbReference>
<dbReference type="InterPro" id="IPR029063">
    <property type="entry name" value="SAM-dependent_MTases_sf"/>
</dbReference>
<gene>
    <name evidence="2" type="ORF">J2Z69_001333</name>
</gene>
<dbReference type="GO" id="GO:0032259">
    <property type="term" value="P:methylation"/>
    <property type="evidence" value="ECO:0007669"/>
    <property type="project" value="UniProtKB-KW"/>
</dbReference>
<keyword evidence="2" id="KW-0808">Transferase</keyword>
<accession>A0ABS4JF31</accession>
<dbReference type="GO" id="GO:0008168">
    <property type="term" value="F:methyltransferase activity"/>
    <property type="evidence" value="ECO:0007669"/>
    <property type="project" value="UniProtKB-KW"/>
</dbReference>
<comment type="caution">
    <text evidence="2">The sequence shown here is derived from an EMBL/GenBank/DDBJ whole genome shotgun (WGS) entry which is preliminary data.</text>
</comment>
<proteinExistence type="predicted"/>
<dbReference type="Proteomes" id="UP001519288">
    <property type="component" value="Unassembled WGS sequence"/>
</dbReference>
<protein>
    <submittedName>
        <fullName evidence="2">2-polyprenyl-3-methyl-5-hydroxy-6-metoxy-1, 4-benzoquinol methylase</fullName>
    </submittedName>
</protein>
<sequence length="238" mass="27218">MSQANFEEARQAEEAYHSKLYQENDILEPGTWMSRPIPLVMELLDRILLHRSDVRIMDLGSGAGRNTIPLAQKLQGNESRIIGVDLLEEAVQKLQENAEKYGVQRFVESRQGDAEHTDFQENHYDYIVACGCLEHVSSEKALREVIQRMQKGTRLGGIHCIAMNTNIEEVEQETGKAVEPLIELNLQSQQAFDVLNQAYEGWNVLKEHSVLQSIEEEKYDTPTEFRSQSITFVAQRLK</sequence>
<reference evidence="2 3" key="1">
    <citation type="submission" date="2021-03" db="EMBL/GenBank/DDBJ databases">
        <title>Genomic Encyclopedia of Type Strains, Phase IV (KMG-IV): sequencing the most valuable type-strain genomes for metagenomic binning, comparative biology and taxonomic classification.</title>
        <authorList>
            <person name="Goeker M."/>
        </authorList>
    </citation>
    <scope>NUCLEOTIDE SEQUENCE [LARGE SCALE GENOMIC DNA]</scope>
    <source>
        <strain evidence="2 3">DSM 26806</strain>
    </source>
</reference>
<evidence type="ECO:0000259" key="1">
    <source>
        <dbReference type="Pfam" id="PF13649"/>
    </source>
</evidence>
<name>A0ABS4JF31_9BACL</name>
<dbReference type="PANTHER" id="PTHR43667">
    <property type="entry name" value="CYCLOPROPANE-FATTY-ACYL-PHOSPHOLIPID SYNTHASE"/>
    <property type="match status" value="1"/>
</dbReference>
<keyword evidence="2" id="KW-0489">Methyltransferase</keyword>